<evidence type="ECO:0000313" key="4">
    <source>
        <dbReference type="Proteomes" id="UP000078340"/>
    </source>
</evidence>
<organism evidence="3 4">
    <name type="scientific">Purpureocillium lilacinum</name>
    <name type="common">Paecilomyces lilacinus</name>
    <dbReference type="NCBI Taxonomy" id="33203"/>
    <lineage>
        <taxon>Eukaryota</taxon>
        <taxon>Fungi</taxon>
        <taxon>Dikarya</taxon>
        <taxon>Ascomycota</taxon>
        <taxon>Pezizomycotina</taxon>
        <taxon>Sordariomycetes</taxon>
        <taxon>Hypocreomycetidae</taxon>
        <taxon>Hypocreales</taxon>
        <taxon>Ophiocordycipitaceae</taxon>
        <taxon>Purpureocillium</taxon>
    </lineage>
</organism>
<feature type="chain" id="PRO_5008103705" evidence="2">
    <location>
        <begin position="36"/>
        <end position="88"/>
    </location>
</feature>
<dbReference type="Proteomes" id="UP000078340">
    <property type="component" value="Unassembled WGS sequence"/>
</dbReference>
<gene>
    <name evidence="3" type="ORF">VFPFJ_03867</name>
</gene>
<feature type="compositionally biased region" description="Polar residues" evidence="1">
    <location>
        <begin position="41"/>
        <end position="51"/>
    </location>
</feature>
<evidence type="ECO:0000256" key="2">
    <source>
        <dbReference type="SAM" id="SignalP"/>
    </source>
</evidence>
<keyword evidence="2" id="KW-0732">Signal</keyword>
<name>A0A179HP70_PURLI</name>
<feature type="signal peptide" evidence="2">
    <location>
        <begin position="1"/>
        <end position="35"/>
    </location>
</feature>
<proteinExistence type="predicted"/>
<sequence>MVSCFLQARPKCPDVGSRGGLRALLLLLLPFFAIAGSEQTRAGRQGSSQAGCSERGATNGPKGLKACDSKAPDDAVQLETAWGLAAAR</sequence>
<reference evidence="3 4" key="1">
    <citation type="submission" date="2016-02" db="EMBL/GenBank/DDBJ databases">
        <title>Biosynthesis of antibiotic leucinostatins and their inhibition on Phytophthora in bio-control Purpureocillium lilacinum.</title>
        <authorList>
            <person name="Wang G."/>
            <person name="Liu Z."/>
            <person name="Lin R."/>
            <person name="Li E."/>
            <person name="Mao Z."/>
            <person name="Ling J."/>
            <person name="Yin W."/>
            <person name="Xie B."/>
        </authorList>
    </citation>
    <scope>NUCLEOTIDE SEQUENCE [LARGE SCALE GENOMIC DNA]</scope>
    <source>
        <strain evidence="3">PLFJ-1</strain>
    </source>
</reference>
<protein>
    <submittedName>
        <fullName evidence="3">Uncharacterized protein</fullName>
    </submittedName>
</protein>
<feature type="region of interest" description="Disordered" evidence="1">
    <location>
        <begin position="41"/>
        <end position="73"/>
    </location>
</feature>
<dbReference type="AlphaFoldDB" id="A0A179HP70"/>
<evidence type="ECO:0000313" key="3">
    <source>
        <dbReference type="EMBL" id="OAQ92127.1"/>
    </source>
</evidence>
<accession>A0A179HP70</accession>
<dbReference type="EMBL" id="LSBI01000003">
    <property type="protein sequence ID" value="OAQ92127.1"/>
    <property type="molecule type" value="Genomic_DNA"/>
</dbReference>
<evidence type="ECO:0000256" key="1">
    <source>
        <dbReference type="SAM" id="MobiDB-lite"/>
    </source>
</evidence>
<comment type="caution">
    <text evidence="3">The sequence shown here is derived from an EMBL/GenBank/DDBJ whole genome shotgun (WGS) entry which is preliminary data.</text>
</comment>